<sequence length="258" mass="27435">MAASSSPQADGGPPPLPIELCVPLSTSTTPDERAPAIIGNSAFAKPTSVLPRHSSIARQTSIYSLTLDEFQNVLGEPGKQFGSMNMDEFLKNIWTAEESQAMAVAMGTGNDEAPPAHTSWLHYAGVQRQGSISLPRTLSRKTVEDVWSASIDMGLGSESASAAAGAGQERQATFAEMTLEDFLMKAGVAIKENGHGGQSLVPFGSSFNNTYSSMPEGDDMGDKLSHSSAFFGYKGQLEDEKPNIKALPMRLEERFSAG</sequence>
<comment type="caution">
    <text evidence="5">The sequence shown here is derived from an EMBL/GenBank/DDBJ whole genome shotgun (WGS) entry which is preliminary data.</text>
</comment>
<keyword evidence="6" id="KW-1185">Reference proteome</keyword>
<dbReference type="PANTHER" id="PTHR22952:SF175">
    <property type="entry name" value="PROTEIN ABSCISIC ACID-INSENSITIVE 5"/>
    <property type="match status" value="1"/>
</dbReference>
<dbReference type="OrthoDB" id="1927218at2759"/>
<evidence type="ECO:0000256" key="2">
    <source>
        <dbReference type="ARBA" id="ARBA00023125"/>
    </source>
</evidence>
<keyword evidence="2" id="KW-0238">DNA-binding</keyword>
<comment type="subcellular location">
    <subcellularLocation>
        <location evidence="1">Nucleus</location>
    </subcellularLocation>
</comment>
<dbReference type="PANTHER" id="PTHR22952">
    <property type="entry name" value="CAMP-RESPONSE ELEMENT BINDING PROTEIN-RELATED"/>
    <property type="match status" value="1"/>
</dbReference>
<proteinExistence type="predicted"/>
<dbReference type="AlphaFoldDB" id="A0A9D4URV9"/>
<gene>
    <name evidence="5" type="ORF">GOP47_0012861</name>
</gene>
<protein>
    <submittedName>
        <fullName evidence="5">Uncharacterized protein</fullName>
    </submittedName>
</protein>
<evidence type="ECO:0000313" key="5">
    <source>
        <dbReference type="EMBL" id="KAI5072755.1"/>
    </source>
</evidence>
<dbReference type="Proteomes" id="UP000886520">
    <property type="component" value="Chromosome 12"/>
</dbReference>
<dbReference type="GO" id="GO:0003677">
    <property type="term" value="F:DNA binding"/>
    <property type="evidence" value="ECO:0007669"/>
    <property type="project" value="UniProtKB-KW"/>
</dbReference>
<evidence type="ECO:0000256" key="4">
    <source>
        <dbReference type="SAM" id="MobiDB-lite"/>
    </source>
</evidence>
<dbReference type="GO" id="GO:0005634">
    <property type="term" value="C:nucleus"/>
    <property type="evidence" value="ECO:0007669"/>
    <property type="project" value="UniProtKB-SubCell"/>
</dbReference>
<dbReference type="GO" id="GO:0045893">
    <property type="term" value="P:positive regulation of DNA-templated transcription"/>
    <property type="evidence" value="ECO:0007669"/>
    <property type="project" value="InterPro"/>
</dbReference>
<dbReference type="GO" id="GO:0003700">
    <property type="term" value="F:DNA-binding transcription factor activity"/>
    <property type="evidence" value="ECO:0007669"/>
    <property type="project" value="InterPro"/>
</dbReference>
<keyword evidence="3" id="KW-0539">Nucleus</keyword>
<accession>A0A9D4URV9</accession>
<evidence type="ECO:0000313" key="6">
    <source>
        <dbReference type="Proteomes" id="UP000886520"/>
    </source>
</evidence>
<dbReference type="InterPro" id="IPR043452">
    <property type="entry name" value="BZIP46-like"/>
</dbReference>
<feature type="region of interest" description="Disordered" evidence="4">
    <location>
        <begin position="1"/>
        <end position="31"/>
    </location>
</feature>
<organism evidence="5 6">
    <name type="scientific">Adiantum capillus-veneris</name>
    <name type="common">Maidenhair fern</name>
    <dbReference type="NCBI Taxonomy" id="13818"/>
    <lineage>
        <taxon>Eukaryota</taxon>
        <taxon>Viridiplantae</taxon>
        <taxon>Streptophyta</taxon>
        <taxon>Embryophyta</taxon>
        <taxon>Tracheophyta</taxon>
        <taxon>Polypodiopsida</taxon>
        <taxon>Polypodiidae</taxon>
        <taxon>Polypodiales</taxon>
        <taxon>Pteridineae</taxon>
        <taxon>Pteridaceae</taxon>
        <taxon>Vittarioideae</taxon>
        <taxon>Adiantum</taxon>
    </lineage>
</organism>
<evidence type="ECO:0000256" key="1">
    <source>
        <dbReference type="ARBA" id="ARBA00004123"/>
    </source>
</evidence>
<dbReference type="EMBL" id="JABFUD020000012">
    <property type="protein sequence ID" value="KAI5072755.1"/>
    <property type="molecule type" value="Genomic_DNA"/>
</dbReference>
<reference evidence="5" key="1">
    <citation type="submission" date="2021-01" db="EMBL/GenBank/DDBJ databases">
        <title>Adiantum capillus-veneris genome.</title>
        <authorList>
            <person name="Fang Y."/>
            <person name="Liao Q."/>
        </authorList>
    </citation>
    <scope>NUCLEOTIDE SEQUENCE</scope>
    <source>
        <strain evidence="5">H3</strain>
        <tissue evidence="5">Leaf</tissue>
    </source>
</reference>
<name>A0A9D4URV9_ADICA</name>
<evidence type="ECO:0000256" key="3">
    <source>
        <dbReference type="ARBA" id="ARBA00023242"/>
    </source>
</evidence>